<evidence type="ECO:0000313" key="6">
    <source>
        <dbReference type="Proteomes" id="UP000235220"/>
    </source>
</evidence>
<dbReference type="GO" id="GO:0045493">
    <property type="term" value="P:xylan catabolic process"/>
    <property type="evidence" value="ECO:0000318"/>
    <property type="project" value="GO_Central"/>
</dbReference>
<protein>
    <submittedName>
        <fullName evidence="7">Endo-1,4-beta-xylanase 5-like</fullName>
    </submittedName>
</protein>
<dbReference type="KEGG" id="jre:108979726"/>
<organism evidence="6 7">
    <name type="scientific">Juglans regia</name>
    <name type="common">English walnut</name>
    <dbReference type="NCBI Taxonomy" id="51240"/>
    <lineage>
        <taxon>Eukaryota</taxon>
        <taxon>Viridiplantae</taxon>
        <taxon>Streptophyta</taxon>
        <taxon>Embryophyta</taxon>
        <taxon>Tracheophyta</taxon>
        <taxon>Spermatophyta</taxon>
        <taxon>Magnoliopsida</taxon>
        <taxon>eudicotyledons</taxon>
        <taxon>Gunneridae</taxon>
        <taxon>Pentapetalae</taxon>
        <taxon>rosids</taxon>
        <taxon>fabids</taxon>
        <taxon>Fagales</taxon>
        <taxon>Juglandaceae</taxon>
        <taxon>Juglans</taxon>
    </lineage>
</organism>
<dbReference type="GO" id="GO:0031176">
    <property type="term" value="F:endo-1,4-beta-xylanase activity"/>
    <property type="evidence" value="ECO:0000318"/>
    <property type="project" value="GO_Central"/>
</dbReference>
<evidence type="ECO:0000256" key="2">
    <source>
        <dbReference type="ARBA" id="ARBA00022737"/>
    </source>
</evidence>
<keyword evidence="5" id="KW-0624">Polysaccharide degradation</keyword>
<evidence type="ECO:0000256" key="5">
    <source>
        <dbReference type="ARBA" id="ARBA00023326"/>
    </source>
</evidence>
<evidence type="ECO:0000256" key="4">
    <source>
        <dbReference type="ARBA" id="ARBA00023277"/>
    </source>
</evidence>
<evidence type="ECO:0000256" key="1">
    <source>
        <dbReference type="ARBA" id="ARBA00007495"/>
    </source>
</evidence>
<gene>
    <name evidence="7" type="primary">LOC108979726</name>
</gene>
<dbReference type="SUPFAM" id="SSF49785">
    <property type="entry name" value="Galactose-binding domain-like"/>
    <property type="match status" value="1"/>
</dbReference>
<name>A0A2I4DFT3_JUGRE</name>
<accession>A0A2I4DFT3</accession>
<comment type="similarity">
    <text evidence="1">Belongs to the glycosyl hydrolase 10 (cellulase F) family.</text>
</comment>
<dbReference type="InterPro" id="IPR008979">
    <property type="entry name" value="Galactose-bd-like_sf"/>
</dbReference>
<dbReference type="Proteomes" id="UP000235220">
    <property type="component" value="Chromosome 13"/>
</dbReference>
<dbReference type="SMART" id="SM00633">
    <property type="entry name" value="Glyco_10"/>
    <property type="match status" value="1"/>
</dbReference>
<reference evidence="7" key="1">
    <citation type="submission" date="2025-08" db="UniProtKB">
        <authorList>
            <consortium name="RefSeq"/>
        </authorList>
    </citation>
    <scope>IDENTIFICATION</scope>
    <source>
        <tissue evidence="7">Leaves</tissue>
    </source>
</reference>
<dbReference type="InterPro" id="IPR044846">
    <property type="entry name" value="GH10"/>
</dbReference>
<keyword evidence="6" id="KW-1185">Reference proteome</keyword>
<feature type="non-terminal residue" evidence="7">
    <location>
        <position position="1"/>
    </location>
</feature>
<dbReference type="Gramene" id="Jr13_02020_p1">
    <property type="protein sequence ID" value="cds.Jr13_02020_p1"/>
    <property type="gene ID" value="Jr13_02020"/>
</dbReference>
<keyword evidence="4" id="KW-0119">Carbohydrate metabolism</keyword>
<dbReference type="FunCoup" id="A0A2I4DFT3">
    <property type="interactions" value="3"/>
</dbReference>
<dbReference type="InterPro" id="IPR003305">
    <property type="entry name" value="CenC_carb-bd"/>
</dbReference>
<dbReference type="InterPro" id="IPR001000">
    <property type="entry name" value="GH10_dom"/>
</dbReference>
<dbReference type="Pfam" id="PF00331">
    <property type="entry name" value="Glyco_hydro_10"/>
    <property type="match status" value="1"/>
</dbReference>
<dbReference type="PANTHER" id="PTHR31490">
    <property type="entry name" value="GLYCOSYL HYDROLASE"/>
    <property type="match status" value="1"/>
</dbReference>
<dbReference type="SUPFAM" id="SSF51445">
    <property type="entry name" value="(Trans)glycosidases"/>
    <property type="match status" value="1"/>
</dbReference>
<dbReference type="STRING" id="51240.A0A2I4DFT3"/>
<keyword evidence="3" id="KW-0378">Hydrolase</keyword>
<dbReference type="Pfam" id="PF02018">
    <property type="entry name" value="CBM_4_9"/>
    <property type="match status" value="1"/>
</dbReference>
<dbReference type="OrthoDB" id="3055998at2759"/>
<dbReference type="InterPro" id="IPR017853">
    <property type="entry name" value="GH"/>
</dbReference>
<keyword evidence="2" id="KW-0677">Repeat</keyword>
<evidence type="ECO:0000256" key="3">
    <source>
        <dbReference type="ARBA" id="ARBA00022801"/>
    </source>
</evidence>
<sequence length="562" mass="62800">FAGFEANALTYDYTASVECLANPHKPQYGGGIIINPELSHGLRGWSTFGNAEIEHRVVLSGGNKFIVAHSRNQPNDSISQKVYLQKDKLYTFSAWIQMSDGNAPVAAVFKTTAGLKHAGAVTAKSKCWSMLKGGLNVNASGLAELYFESKNTSVEIWVDSISLQPFTQDQWRSHQDQSIEKTRKTNVRIEAVDEQGSPISNASISILQKKLSFPFGSAVNKNILTNTAYQNWFTSRFTVTSFENEMKWYTNEPVPGQENYKDADALLQFSKQHNIAVRGHTVLWEDPHYVQGWVASLSPRDLAKAVDKRINSIMSKYKGQLIAWDVVNENLHSSFFESKLGQSASASFYNRAHMIDAATTLFLNEYNTIEDNRDGLSKPDNYLRKLREIRGFPGNNNLTLGIGLQGHFSNPPDLPYIRASIDILASASLPIWITELDVANNFGEQAEYLEQILRELHAHPKVSGIVLWSAWAPGGCYRMCLTDDNFNNLATGNVVDKLRQEWGSKASEGTTDTDGFFEASLFHGDYEVKISHPTMKSPFLDQSFKVVSTDHTFEQTTLLLKV</sequence>
<evidence type="ECO:0000313" key="7">
    <source>
        <dbReference type="RefSeq" id="XP_018805998.1"/>
    </source>
</evidence>
<dbReference type="Gene3D" id="2.60.120.260">
    <property type="entry name" value="Galactose-binding domain-like"/>
    <property type="match status" value="1"/>
</dbReference>
<dbReference type="AlphaFoldDB" id="A0A2I4DFT3"/>
<dbReference type="PANTHER" id="PTHR31490:SF2">
    <property type="entry name" value="GLYCOSYL HYDROLASE FAMILY 10 PROTEIN"/>
    <property type="match status" value="1"/>
</dbReference>
<dbReference type="GeneID" id="108979726"/>
<dbReference type="RefSeq" id="XP_018805998.1">
    <property type="nucleotide sequence ID" value="XM_018950453.1"/>
</dbReference>
<dbReference type="PROSITE" id="PS51760">
    <property type="entry name" value="GH10_2"/>
    <property type="match status" value="1"/>
</dbReference>
<proteinExistence type="inferred from homology"/>
<dbReference type="Gene3D" id="3.20.20.80">
    <property type="entry name" value="Glycosidases"/>
    <property type="match status" value="1"/>
</dbReference>